<protein>
    <recommendedName>
        <fullName evidence="6">Protein DETOXIFICATION</fullName>
    </recommendedName>
    <alternativeName>
        <fullName evidence="6">Multidrug and toxic compound extrusion protein</fullName>
    </alternativeName>
</protein>
<feature type="transmembrane region" description="Helical" evidence="6">
    <location>
        <begin position="373"/>
        <end position="397"/>
    </location>
</feature>
<comment type="similarity">
    <text evidence="2 6">Belongs to the multi antimicrobial extrusion (MATE) (TC 2.A.66.1) family.</text>
</comment>
<feature type="transmembrane region" description="Helical" evidence="6">
    <location>
        <begin position="306"/>
        <end position="331"/>
    </location>
</feature>
<evidence type="ECO:0000313" key="8">
    <source>
        <dbReference type="Proteomes" id="UP000607653"/>
    </source>
</evidence>
<feature type="transmembrane region" description="Helical" evidence="6">
    <location>
        <begin position="32"/>
        <end position="56"/>
    </location>
</feature>
<keyword evidence="4 6" id="KW-1133">Transmembrane helix</keyword>
<feature type="transmembrane region" description="Helical" evidence="6">
    <location>
        <begin position="68"/>
        <end position="93"/>
    </location>
</feature>
<feature type="transmembrane region" description="Helical" evidence="6">
    <location>
        <begin position="403"/>
        <end position="424"/>
    </location>
</feature>
<dbReference type="PANTHER" id="PTHR11206">
    <property type="entry name" value="MULTIDRUG RESISTANCE PROTEIN"/>
    <property type="match status" value="1"/>
</dbReference>
<accession>A0A823A2N0</accession>
<dbReference type="CDD" id="cd13132">
    <property type="entry name" value="MATE_eukaryotic"/>
    <property type="match status" value="1"/>
</dbReference>
<dbReference type="GO" id="GO:0016020">
    <property type="term" value="C:membrane"/>
    <property type="evidence" value="ECO:0007669"/>
    <property type="project" value="UniProtKB-SubCell"/>
</dbReference>
<evidence type="ECO:0000313" key="7">
    <source>
        <dbReference type="EMBL" id="DAD48348.1"/>
    </source>
</evidence>
<keyword evidence="3 6" id="KW-0812">Transmembrane</keyword>
<dbReference type="GO" id="GO:1990961">
    <property type="term" value="P:xenobiotic detoxification by transmembrane export across the plasma membrane"/>
    <property type="evidence" value="ECO:0007669"/>
    <property type="project" value="InterPro"/>
</dbReference>
<feature type="transmembrane region" description="Helical" evidence="6">
    <location>
        <begin position="180"/>
        <end position="201"/>
    </location>
</feature>
<feature type="transmembrane region" description="Helical" evidence="6">
    <location>
        <begin position="114"/>
        <end position="135"/>
    </location>
</feature>
<evidence type="ECO:0000256" key="5">
    <source>
        <dbReference type="ARBA" id="ARBA00023136"/>
    </source>
</evidence>
<evidence type="ECO:0000256" key="3">
    <source>
        <dbReference type="ARBA" id="ARBA00022692"/>
    </source>
</evidence>
<name>A0A823A2N0_NELNU</name>
<comment type="subcellular location">
    <subcellularLocation>
        <location evidence="1">Membrane</location>
        <topology evidence="1">Multi-pass membrane protein</topology>
    </subcellularLocation>
</comment>
<organism evidence="7 8">
    <name type="scientific">Nelumbo nucifera</name>
    <name type="common">Sacred lotus</name>
    <dbReference type="NCBI Taxonomy" id="4432"/>
    <lineage>
        <taxon>Eukaryota</taxon>
        <taxon>Viridiplantae</taxon>
        <taxon>Streptophyta</taxon>
        <taxon>Embryophyta</taxon>
        <taxon>Tracheophyta</taxon>
        <taxon>Spermatophyta</taxon>
        <taxon>Magnoliopsida</taxon>
        <taxon>Proteales</taxon>
        <taxon>Nelumbonaceae</taxon>
        <taxon>Nelumbo</taxon>
    </lineage>
</organism>
<dbReference type="GO" id="GO:0015297">
    <property type="term" value="F:antiporter activity"/>
    <property type="evidence" value="ECO:0007669"/>
    <property type="project" value="InterPro"/>
</dbReference>
<comment type="caution">
    <text evidence="7">The sequence shown here is derived from an EMBL/GenBank/DDBJ whole genome shotgun (WGS) entry which is preliminary data.</text>
</comment>
<gene>
    <name evidence="7" type="ORF">HUJ06_018285</name>
</gene>
<feature type="transmembrane region" description="Helical" evidence="6">
    <location>
        <begin position="207"/>
        <end position="230"/>
    </location>
</feature>
<evidence type="ECO:0000256" key="6">
    <source>
        <dbReference type="RuleBase" id="RU004914"/>
    </source>
</evidence>
<keyword evidence="8" id="KW-1185">Reference proteome</keyword>
<evidence type="ECO:0000256" key="1">
    <source>
        <dbReference type="ARBA" id="ARBA00004141"/>
    </source>
</evidence>
<evidence type="ECO:0000256" key="4">
    <source>
        <dbReference type="ARBA" id="ARBA00022989"/>
    </source>
</evidence>
<dbReference type="InterPro" id="IPR002528">
    <property type="entry name" value="MATE_fam"/>
</dbReference>
<keyword evidence="5 6" id="KW-0472">Membrane</keyword>
<evidence type="ECO:0000256" key="2">
    <source>
        <dbReference type="ARBA" id="ARBA00010199"/>
    </source>
</evidence>
<dbReference type="EMBL" id="DUZY01000008">
    <property type="protein sequence ID" value="DAD48348.1"/>
    <property type="molecule type" value="Genomic_DNA"/>
</dbReference>
<dbReference type="GO" id="GO:0042910">
    <property type="term" value="F:xenobiotic transmembrane transporter activity"/>
    <property type="evidence" value="ECO:0007669"/>
    <property type="project" value="InterPro"/>
</dbReference>
<dbReference type="Proteomes" id="UP000607653">
    <property type="component" value="Unassembled WGS sequence"/>
</dbReference>
<proteinExistence type="inferred from homology"/>
<feature type="transmembrane region" description="Helical" evidence="6">
    <location>
        <begin position="147"/>
        <end position="168"/>
    </location>
</feature>
<sequence length="456" mass="50671">MESRTEDRLLGTEKDDTAGKLRERIWAETKKLWRVAFPSIISRVAAFGFLIATQSFMGHIGETELTSYALVLNILVRFINGLLLGMVSALETLCGQAFGAKQYHMMGIYLQRSWVVLFVTSVILYPFFIFSGPIFRLLGQEEELSRVAGKIALWFLPFIYYFAFTMTMQMFLQAQLKNMIIGWLSGASFILHLILSWLFVYKLNLGIPGAMGAMIISTWSMVTGELLYVFGGWCPQTWRGFSKSAFSELWPVVKLSLSSGVMLCLNITTWEFMVSLGFLSSASVRVANELGRGDAKAAVFSIKVNLCTSLCIGLFFWVLALVFGHVISYAFTSSTEVAKAVSSLSVLLAFSILLNSIQPVLSGVAIGAGWQAIVAYVNLSCYYVVGVPVGIVLGYVAGLQVRGIWIGMICGVALQTLVLIFITWKTNWNDQVKKAHERLNRWLLEPSEESNENTSP</sequence>
<dbReference type="AlphaFoldDB" id="A0A823A2N0"/>
<reference evidence="7 8" key="1">
    <citation type="journal article" date="2020" name="Mol. Biol. Evol.">
        <title>Distinct Expression and Methylation Patterns for Genes with Different Fates following a Single Whole-Genome Duplication in Flowering Plants.</title>
        <authorList>
            <person name="Shi T."/>
            <person name="Rahmani R.S."/>
            <person name="Gugger P.F."/>
            <person name="Wang M."/>
            <person name="Li H."/>
            <person name="Zhang Y."/>
            <person name="Li Z."/>
            <person name="Wang Q."/>
            <person name="Van de Peer Y."/>
            <person name="Marchal K."/>
            <person name="Chen J."/>
        </authorList>
    </citation>
    <scope>NUCLEOTIDE SEQUENCE [LARGE SCALE GENOMIC DNA]</scope>
    <source>
        <tissue evidence="7">Leaf</tissue>
    </source>
</reference>
<dbReference type="Pfam" id="PF01554">
    <property type="entry name" value="MatE"/>
    <property type="match status" value="2"/>
</dbReference>
<dbReference type="InterPro" id="IPR045069">
    <property type="entry name" value="MATE_euk"/>
</dbReference>
<feature type="transmembrane region" description="Helical" evidence="6">
    <location>
        <begin position="337"/>
        <end position="361"/>
    </location>
</feature>